<protein>
    <submittedName>
        <fullName evidence="2">T9SS type A sorting domain-containing protein</fullName>
    </submittedName>
</protein>
<organism evidence="2 3">
    <name type="scientific">Hymenobacter ruricola</name>
    <dbReference type="NCBI Taxonomy" id="2791023"/>
    <lineage>
        <taxon>Bacteria</taxon>
        <taxon>Pseudomonadati</taxon>
        <taxon>Bacteroidota</taxon>
        <taxon>Cytophagia</taxon>
        <taxon>Cytophagales</taxon>
        <taxon>Hymenobacteraceae</taxon>
        <taxon>Hymenobacter</taxon>
    </lineage>
</organism>
<dbReference type="Proteomes" id="UP000618931">
    <property type="component" value="Unassembled WGS sequence"/>
</dbReference>
<gene>
    <name evidence="2" type="ORF">I2H31_20815</name>
</gene>
<sequence length="495" mass="52362">MSLQGTGIVYKVLPRPLKMSDRLSSGQRLSDFFLKKTRKMKNKLPISLLALVLLSNALPQRVFGQAPWVAPTGVPNFYTGLGAGARLFRALPNVLWGISTQSSGLGSYSSTLFLSADNGQTWQTRGLASSGATGASVPPSGNWLVDVDVLDGQNAWLLTKSAVNGALTFERTVSGVTGFVTLAVPPAAFKMVHFFTTTTGIALAGTTNTVYRTTDGGSTWGQVATIPPYATAAGDLIFSEQSIGSSLWLTTSNGALLRTADEGLTWTSTAGIGRKVAFENALDGLAYTPDLPPLRLLRTADGGATWTAVAFSGQPPLMDLTPIPGRPGTYLSVGSQSVRLPNQFPVFTGITAITRDRGTTWQVLGTDATLYGTVAALNDTEIWATPTYEDNKSAQNQKMLLRYSGVALAVRNTADPARQLLAYPNPTAGPMQLSGALVGNETVRVYDAAGRLCQQGQVSDAKRTLDLSAQPAGLYHVQVTAPDGSVRSQRVSKAQ</sequence>
<reference evidence="2 3" key="1">
    <citation type="submission" date="2020-11" db="EMBL/GenBank/DDBJ databases">
        <authorList>
            <person name="Kim M.K."/>
        </authorList>
    </citation>
    <scope>NUCLEOTIDE SEQUENCE [LARGE SCALE GENOMIC DNA]</scope>
    <source>
        <strain evidence="2 3">BT662</strain>
    </source>
</reference>
<dbReference type="Pfam" id="PF18962">
    <property type="entry name" value="Por_Secre_tail"/>
    <property type="match status" value="1"/>
</dbReference>
<evidence type="ECO:0000313" key="2">
    <source>
        <dbReference type="EMBL" id="MBF9223560.1"/>
    </source>
</evidence>
<keyword evidence="3" id="KW-1185">Reference proteome</keyword>
<proteinExistence type="predicted"/>
<evidence type="ECO:0000313" key="3">
    <source>
        <dbReference type="Proteomes" id="UP000618931"/>
    </source>
</evidence>
<dbReference type="InterPro" id="IPR015943">
    <property type="entry name" value="WD40/YVTN_repeat-like_dom_sf"/>
</dbReference>
<evidence type="ECO:0000259" key="1">
    <source>
        <dbReference type="Pfam" id="PF18962"/>
    </source>
</evidence>
<comment type="caution">
    <text evidence="2">The sequence shown here is derived from an EMBL/GenBank/DDBJ whole genome shotgun (WGS) entry which is preliminary data.</text>
</comment>
<accession>A0ABS0I9E6</accession>
<dbReference type="SUPFAM" id="SSF110296">
    <property type="entry name" value="Oligoxyloglucan reducing end-specific cellobiohydrolase"/>
    <property type="match status" value="1"/>
</dbReference>
<dbReference type="InterPro" id="IPR026444">
    <property type="entry name" value="Secre_tail"/>
</dbReference>
<dbReference type="RefSeq" id="WP_196294987.1">
    <property type="nucleotide sequence ID" value="NZ_JADQDM010000016.1"/>
</dbReference>
<feature type="domain" description="Secretion system C-terminal sorting" evidence="1">
    <location>
        <begin position="423"/>
        <end position="486"/>
    </location>
</feature>
<name>A0ABS0I9E6_9BACT</name>
<dbReference type="EMBL" id="JADQDM010000016">
    <property type="protein sequence ID" value="MBF9223560.1"/>
    <property type="molecule type" value="Genomic_DNA"/>
</dbReference>
<dbReference type="Gene3D" id="2.130.10.10">
    <property type="entry name" value="YVTN repeat-like/Quinoprotein amine dehydrogenase"/>
    <property type="match status" value="1"/>
</dbReference>
<dbReference type="NCBIfam" id="TIGR04183">
    <property type="entry name" value="Por_Secre_tail"/>
    <property type="match status" value="1"/>
</dbReference>